<dbReference type="Pfam" id="PF01266">
    <property type="entry name" value="DAO"/>
    <property type="match status" value="1"/>
</dbReference>
<evidence type="ECO:0000256" key="5">
    <source>
        <dbReference type="ARBA" id="ARBA00023002"/>
    </source>
</evidence>
<evidence type="ECO:0000256" key="8">
    <source>
        <dbReference type="ARBA" id="ARBA00049547"/>
    </source>
</evidence>
<dbReference type="PROSITE" id="PS00677">
    <property type="entry name" value="DAO"/>
    <property type="match status" value="1"/>
</dbReference>
<dbReference type="InterPro" id="IPR006181">
    <property type="entry name" value="D-amino_acid_oxidase_CS"/>
</dbReference>
<dbReference type="InterPro" id="IPR006076">
    <property type="entry name" value="FAD-dep_OxRdtase"/>
</dbReference>
<feature type="binding site" evidence="9">
    <location>
        <position position="299"/>
    </location>
    <ligand>
        <name>D-dopa</name>
        <dbReference type="ChEBI" id="CHEBI:149689"/>
    </ligand>
</feature>
<feature type="binding site" evidence="9">
    <location>
        <begin position="42"/>
        <end position="43"/>
    </location>
    <ligand>
        <name>FAD</name>
        <dbReference type="ChEBI" id="CHEBI:57692"/>
    </ligand>
</feature>
<evidence type="ECO:0000256" key="4">
    <source>
        <dbReference type="ARBA" id="ARBA00022827"/>
    </source>
</evidence>
<keyword evidence="12" id="KW-1185">Reference proteome</keyword>
<evidence type="ECO:0000256" key="6">
    <source>
        <dbReference type="ARBA" id="ARBA00039101"/>
    </source>
</evidence>
<feature type="domain" description="FAD dependent oxidoreductase" evidence="10">
    <location>
        <begin position="7"/>
        <end position="315"/>
    </location>
</feature>
<dbReference type="PANTHER" id="PTHR11530">
    <property type="entry name" value="D-AMINO ACID OXIDASE"/>
    <property type="match status" value="1"/>
</dbReference>
<dbReference type="Gene3D" id="3.40.50.720">
    <property type="entry name" value="NAD(P)-binding Rossmann-like Domain"/>
    <property type="match status" value="1"/>
</dbReference>
<comment type="cofactor">
    <cofactor evidence="1 9">
        <name>FAD</name>
        <dbReference type="ChEBI" id="CHEBI:57692"/>
    </cofactor>
</comment>
<dbReference type="Proteomes" id="UP000077143">
    <property type="component" value="Chromosome"/>
</dbReference>
<name>A0A172UFX1_9MYCO</name>
<dbReference type="GO" id="GO:0019478">
    <property type="term" value="P:D-amino acid catabolic process"/>
    <property type="evidence" value="ECO:0007669"/>
    <property type="project" value="TreeGrafter"/>
</dbReference>
<evidence type="ECO:0000256" key="1">
    <source>
        <dbReference type="ARBA" id="ARBA00001974"/>
    </source>
</evidence>
<dbReference type="InterPro" id="IPR023209">
    <property type="entry name" value="DAO"/>
</dbReference>
<evidence type="ECO:0000256" key="3">
    <source>
        <dbReference type="ARBA" id="ARBA00022630"/>
    </source>
</evidence>
<evidence type="ECO:0000313" key="11">
    <source>
        <dbReference type="EMBL" id="ANE77968.1"/>
    </source>
</evidence>
<dbReference type="PIRSF" id="PIRSF000189">
    <property type="entry name" value="D-aa_oxidase"/>
    <property type="match status" value="1"/>
</dbReference>
<dbReference type="KEGG" id="madi:A7U43_00275"/>
<protein>
    <recommendedName>
        <fullName evidence="7">D-amino-acid oxidase</fullName>
        <ecNumber evidence="6">1.4.3.3</ecNumber>
    </recommendedName>
</protein>
<dbReference type="Gene3D" id="3.30.9.10">
    <property type="entry name" value="D-Amino Acid Oxidase, subunit A, domain 2"/>
    <property type="match status" value="1"/>
</dbReference>
<dbReference type="GO" id="GO:0003884">
    <property type="term" value="F:D-amino-acid oxidase activity"/>
    <property type="evidence" value="ECO:0007669"/>
    <property type="project" value="UniProtKB-EC"/>
</dbReference>
<comment type="catalytic activity">
    <reaction evidence="8">
        <text>a D-alpha-amino acid + O2 + H2O = a 2-oxocarboxylate + H2O2 + NH4(+)</text>
        <dbReference type="Rhea" id="RHEA:21816"/>
        <dbReference type="ChEBI" id="CHEBI:15377"/>
        <dbReference type="ChEBI" id="CHEBI:15379"/>
        <dbReference type="ChEBI" id="CHEBI:16240"/>
        <dbReference type="ChEBI" id="CHEBI:28938"/>
        <dbReference type="ChEBI" id="CHEBI:35179"/>
        <dbReference type="ChEBI" id="CHEBI:59871"/>
        <dbReference type="EC" id="1.4.3.3"/>
    </reaction>
    <physiologicalReaction direction="left-to-right" evidence="8">
        <dbReference type="Rhea" id="RHEA:21817"/>
    </physiologicalReaction>
</comment>
<dbReference type="GO" id="GO:0071949">
    <property type="term" value="F:FAD binding"/>
    <property type="evidence" value="ECO:0007669"/>
    <property type="project" value="InterPro"/>
</dbReference>
<evidence type="ECO:0000256" key="7">
    <source>
        <dbReference type="ARBA" id="ARBA00039751"/>
    </source>
</evidence>
<evidence type="ECO:0000256" key="9">
    <source>
        <dbReference type="PIRSR" id="PIRSR000189-1"/>
    </source>
</evidence>
<sequence length="332" mass="35027">MGTALQAVVVGSGISGLTTAISLLEAGHAVRIAAAERALSTTSAVAAAVWFPTHVAPWERVSGWGAHTFDVLAEQASAQVPGVVMRESLSLYRESPGEPAWTAAVGNLRPARADELPPGYAHGLRYAVPLAEMPRYLPWLEERVRALGGEVDQRRLRSLDDVGEEADVVINCAGLGAGALVDDPSVYPVRGQIVRVSNPGLTMSVRDEEHPGGRAYVHPRTADCILGGTLDEGRWDTTVDETVGAAILARCADLVPALRDAHVLEQVVGLRPGRPTVRLEEGEPLNSGARVVHNYGHGGSGITLCWGCALEVTALVGGSHPDQRKYCSPPVG</sequence>
<keyword evidence="3" id="KW-0285">Flavoprotein</keyword>
<evidence type="ECO:0000313" key="12">
    <source>
        <dbReference type="Proteomes" id="UP000077143"/>
    </source>
</evidence>
<feature type="binding site" evidence="9">
    <location>
        <position position="216"/>
    </location>
    <ligand>
        <name>D-dopa</name>
        <dbReference type="ChEBI" id="CHEBI:149689"/>
    </ligand>
</feature>
<reference evidence="11 12" key="1">
    <citation type="submission" date="2016-05" db="EMBL/GenBank/DDBJ databases">
        <title>Complete genome sequence of a phthalic acid esters degrading Mycobacterium sp. YC-RL4.</title>
        <authorList>
            <person name="Ren L."/>
            <person name="Fan S."/>
            <person name="Ruth N."/>
            <person name="Jia Y."/>
            <person name="Wang J."/>
            <person name="Qiao C."/>
        </authorList>
    </citation>
    <scope>NUCLEOTIDE SEQUENCE [LARGE SCALE GENOMIC DNA]</scope>
    <source>
        <strain evidence="11 12">YC-RL4</strain>
    </source>
</reference>
<keyword evidence="5" id="KW-0560">Oxidoreductase</keyword>
<organism evidence="11 12">
    <name type="scientific">Mycobacterium adipatum</name>
    <dbReference type="NCBI Taxonomy" id="1682113"/>
    <lineage>
        <taxon>Bacteria</taxon>
        <taxon>Bacillati</taxon>
        <taxon>Actinomycetota</taxon>
        <taxon>Actinomycetes</taxon>
        <taxon>Mycobacteriales</taxon>
        <taxon>Mycobacteriaceae</taxon>
        <taxon>Mycobacterium</taxon>
    </lineage>
</organism>
<comment type="similarity">
    <text evidence="2">Belongs to the DAMOX/DASOX family.</text>
</comment>
<dbReference type="EC" id="1.4.3.3" evidence="6"/>
<dbReference type="SUPFAM" id="SSF51971">
    <property type="entry name" value="Nucleotide-binding domain"/>
    <property type="match status" value="1"/>
</dbReference>
<dbReference type="PANTHER" id="PTHR11530:SF11">
    <property type="entry name" value="D-ASPARTATE OXIDASE"/>
    <property type="match status" value="1"/>
</dbReference>
<dbReference type="EMBL" id="CP015596">
    <property type="protein sequence ID" value="ANE77968.1"/>
    <property type="molecule type" value="Genomic_DNA"/>
</dbReference>
<accession>A0A172UFX1</accession>
<evidence type="ECO:0000259" key="10">
    <source>
        <dbReference type="Pfam" id="PF01266"/>
    </source>
</evidence>
<dbReference type="STRING" id="1682113.A7U43_00275"/>
<feature type="binding site" evidence="9">
    <location>
        <begin position="298"/>
        <end position="303"/>
    </location>
    <ligand>
        <name>FAD</name>
        <dbReference type="ChEBI" id="CHEBI:57692"/>
    </ligand>
</feature>
<keyword evidence="4 9" id="KW-0274">FAD</keyword>
<dbReference type="RefSeq" id="WP_067989758.1">
    <property type="nucleotide sequence ID" value="NZ_CP015596.1"/>
</dbReference>
<gene>
    <name evidence="11" type="ORF">A7U43_00275</name>
</gene>
<feature type="binding site" evidence="9">
    <location>
        <position position="271"/>
    </location>
    <ligand>
        <name>D-dopa</name>
        <dbReference type="ChEBI" id="CHEBI:149689"/>
    </ligand>
</feature>
<proteinExistence type="inferred from homology"/>
<dbReference type="SUPFAM" id="SSF54373">
    <property type="entry name" value="FAD-linked reductases, C-terminal domain"/>
    <property type="match status" value="1"/>
</dbReference>
<dbReference type="AlphaFoldDB" id="A0A172UFX1"/>
<evidence type="ECO:0000256" key="2">
    <source>
        <dbReference type="ARBA" id="ARBA00006730"/>
    </source>
</evidence>
<dbReference type="GO" id="GO:0005737">
    <property type="term" value="C:cytoplasm"/>
    <property type="evidence" value="ECO:0007669"/>
    <property type="project" value="TreeGrafter"/>
</dbReference>